<dbReference type="AlphaFoldDB" id="A0A8K0EYJ8"/>
<dbReference type="PANTHER" id="PTHR45036:SF8">
    <property type="entry name" value="METHYLTRANSFERASE-LIKE PROTEIN 7A"/>
    <property type="match status" value="1"/>
</dbReference>
<dbReference type="Pfam" id="PF08241">
    <property type="entry name" value="Methyltransf_11"/>
    <property type="match status" value="1"/>
</dbReference>
<name>A0A8K0EYJ8_BRALA</name>
<accession>A0A8K0EYJ8</accession>
<protein>
    <submittedName>
        <fullName evidence="2">METTL7A protein</fullName>
    </submittedName>
</protein>
<evidence type="ECO:0000313" key="3">
    <source>
        <dbReference type="Proteomes" id="UP000838412"/>
    </source>
</evidence>
<dbReference type="GO" id="GO:0008757">
    <property type="term" value="F:S-adenosylmethionine-dependent methyltransferase activity"/>
    <property type="evidence" value="ECO:0007669"/>
    <property type="project" value="InterPro"/>
</dbReference>
<evidence type="ECO:0000259" key="1">
    <source>
        <dbReference type="Pfam" id="PF08241"/>
    </source>
</evidence>
<organism evidence="2 3">
    <name type="scientific">Branchiostoma lanceolatum</name>
    <name type="common">Common lancelet</name>
    <name type="synonym">Amphioxus lanceolatum</name>
    <dbReference type="NCBI Taxonomy" id="7740"/>
    <lineage>
        <taxon>Eukaryota</taxon>
        <taxon>Metazoa</taxon>
        <taxon>Chordata</taxon>
        <taxon>Cephalochordata</taxon>
        <taxon>Leptocardii</taxon>
        <taxon>Amphioxiformes</taxon>
        <taxon>Branchiostomatidae</taxon>
        <taxon>Branchiostoma</taxon>
    </lineage>
</organism>
<dbReference type="SUPFAM" id="SSF53335">
    <property type="entry name" value="S-adenosyl-L-methionine-dependent methyltransferases"/>
    <property type="match status" value="1"/>
</dbReference>
<dbReference type="PANTHER" id="PTHR45036">
    <property type="entry name" value="METHYLTRANSFERASE LIKE 7B"/>
    <property type="match status" value="1"/>
</dbReference>
<dbReference type="EMBL" id="OV696691">
    <property type="protein sequence ID" value="CAH1267931.1"/>
    <property type="molecule type" value="Genomic_DNA"/>
</dbReference>
<sequence>MTSFLRRFAVPATLISLGVPVCLYTFARLNPEKATAYYKPVFLWLCARLKRFNQKRFSTLKDDIFSGLKEQDGTSLQVLEIGSGKGTNFEYFPPRTSVIVVDPNPHSKLDFEENSRQYPDVKVTKFVVAGAEDMADVAEGSVDAVVCTLVLCSVHDVDAVLGEVKRVLKPGGKFYYLEHVRHPTLARVQYLQDRFNPVFYSLGGGCNINRDTWKNIDNAGFSNVKYKMEDNIRPKFMFNMLYGTATK</sequence>
<dbReference type="Gene3D" id="3.40.50.150">
    <property type="entry name" value="Vaccinia Virus protein VP39"/>
    <property type="match status" value="1"/>
</dbReference>
<gene>
    <name evidence="2" type="primary">METTL7A</name>
    <name evidence="2" type="ORF">BLAG_LOCUS21071</name>
</gene>
<dbReference type="Proteomes" id="UP000838412">
    <property type="component" value="Chromosome 6"/>
</dbReference>
<dbReference type="InterPro" id="IPR052356">
    <property type="entry name" value="Thiol_S-MT"/>
</dbReference>
<dbReference type="CDD" id="cd02440">
    <property type="entry name" value="AdoMet_MTases"/>
    <property type="match status" value="1"/>
</dbReference>
<dbReference type="InterPro" id="IPR013216">
    <property type="entry name" value="Methyltransf_11"/>
</dbReference>
<dbReference type="InterPro" id="IPR029063">
    <property type="entry name" value="SAM-dependent_MTases_sf"/>
</dbReference>
<keyword evidence="3" id="KW-1185">Reference proteome</keyword>
<proteinExistence type="predicted"/>
<evidence type="ECO:0000313" key="2">
    <source>
        <dbReference type="EMBL" id="CAH1267931.1"/>
    </source>
</evidence>
<reference evidence="2" key="1">
    <citation type="submission" date="2022-01" db="EMBL/GenBank/DDBJ databases">
        <authorList>
            <person name="Braso-Vives M."/>
        </authorList>
    </citation>
    <scope>NUCLEOTIDE SEQUENCE</scope>
</reference>
<feature type="domain" description="Methyltransferase type 11" evidence="1">
    <location>
        <begin position="79"/>
        <end position="175"/>
    </location>
</feature>
<dbReference type="OrthoDB" id="416496at2759"/>